<accession>A0A919DUA2</accession>
<keyword evidence="3" id="KW-1185">Reference proteome</keyword>
<evidence type="ECO:0000256" key="1">
    <source>
        <dbReference type="SAM" id="MobiDB-lite"/>
    </source>
</evidence>
<feature type="region of interest" description="Disordered" evidence="1">
    <location>
        <begin position="1"/>
        <end position="36"/>
    </location>
</feature>
<dbReference type="Proteomes" id="UP000630718">
    <property type="component" value="Unassembled WGS sequence"/>
</dbReference>
<feature type="compositionally biased region" description="Polar residues" evidence="1">
    <location>
        <begin position="24"/>
        <end position="36"/>
    </location>
</feature>
<dbReference type="RefSeq" id="WP_190202410.1">
    <property type="nucleotide sequence ID" value="NZ_BNBI01000001.1"/>
</dbReference>
<evidence type="ECO:0000313" key="3">
    <source>
        <dbReference type="Proteomes" id="UP000630718"/>
    </source>
</evidence>
<name>A0A919DUA2_9ACTN</name>
<dbReference type="EMBL" id="BNBI01000001">
    <property type="protein sequence ID" value="GHE85005.1"/>
    <property type="molecule type" value="Genomic_DNA"/>
</dbReference>
<reference evidence="2" key="1">
    <citation type="journal article" date="2014" name="Int. J. Syst. Evol. Microbiol.">
        <title>Complete genome sequence of Corynebacterium casei LMG S-19264T (=DSM 44701T), isolated from a smear-ripened cheese.</title>
        <authorList>
            <consortium name="US DOE Joint Genome Institute (JGI-PGF)"/>
            <person name="Walter F."/>
            <person name="Albersmeier A."/>
            <person name="Kalinowski J."/>
            <person name="Ruckert C."/>
        </authorList>
    </citation>
    <scope>NUCLEOTIDE SEQUENCE</scope>
    <source>
        <strain evidence="2">JCM 4477</strain>
    </source>
</reference>
<comment type="caution">
    <text evidence="2">The sequence shown here is derived from an EMBL/GenBank/DDBJ whole genome shotgun (WGS) entry which is preliminary data.</text>
</comment>
<dbReference type="AlphaFoldDB" id="A0A919DUA2"/>
<gene>
    <name evidence="2" type="ORF">GCM10018772_05190</name>
</gene>
<reference evidence="2" key="2">
    <citation type="submission" date="2020-09" db="EMBL/GenBank/DDBJ databases">
        <authorList>
            <person name="Sun Q."/>
            <person name="Ohkuma M."/>
        </authorList>
    </citation>
    <scope>NUCLEOTIDE SEQUENCE</scope>
    <source>
        <strain evidence="2">JCM 4477</strain>
    </source>
</reference>
<organism evidence="2 3">
    <name type="scientific">Streptomyces fumanus</name>
    <dbReference type="NCBI Taxonomy" id="67302"/>
    <lineage>
        <taxon>Bacteria</taxon>
        <taxon>Bacillati</taxon>
        <taxon>Actinomycetota</taxon>
        <taxon>Actinomycetes</taxon>
        <taxon>Kitasatosporales</taxon>
        <taxon>Streptomycetaceae</taxon>
        <taxon>Streptomyces</taxon>
    </lineage>
</organism>
<evidence type="ECO:0000313" key="2">
    <source>
        <dbReference type="EMBL" id="GHE85005.1"/>
    </source>
</evidence>
<sequence>MTTDDPTPDPPKRAPGHRDRENQTRTSQGRYQGTITTDERAAATARYWAEHPGITYQQLADATGWSNRGDAWRAVQRARKAVLQQAGAEVVASEAAQLDDLFVHAMEVLERDHVVVSHGKVVKDDDGRPLLDDGPKLAALREMRMIRESYRKLHGLDQPTQVAVSGQVRYEVVGVDPADLT</sequence>
<feature type="compositionally biased region" description="Basic and acidic residues" evidence="1">
    <location>
        <begin position="10"/>
        <end position="23"/>
    </location>
</feature>
<protein>
    <submittedName>
        <fullName evidence="2">Uncharacterized protein</fullName>
    </submittedName>
</protein>
<proteinExistence type="predicted"/>